<gene>
    <name evidence="7 9" type="primary">murD</name>
    <name evidence="9" type="ORF">MNR06_11635</name>
</gene>
<dbReference type="Pfam" id="PF08245">
    <property type="entry name" value="Mur_ligase_M"/>
    <property type="match status" value="1"/>
</dbReference>
<evidence type="ECO:0000256" key="2">
    <source>
        <dbReference type="ARBA" id="ARBA00004752"/>
    </source>
</evidence>
<evidence type="ECO:0000259" key="8">
    <source>
        <dbReference type="Pfam" id="PF08245"/>
    </source>
</evidence>
<dbReference type="HAMAP" id="MF_00639">
    <property type="entry name" value="MurD"/>
    <property type="match status" value="1"/>
</dbReference>
<dbReference type="Proteomes" id="UP000830116">
    <property type="component" value="Chromosome"/>
</dbReference>
<keyword evidence="7" id="KW-0131">Cell cycle</keyword>
<dbReference type="InterPro" id="IPR005762">
    <property type="entry name" value="MurD"/>
</dbReference>
<dbReference type="GO" id="GO:0008764">
    <property type="term" value="F:UDP-N-acetylmuramoylalanine-D-glutamate ligase activity"/>
    <property type="evidence" value="ECO:0007669"/>
    <property type="project" value="UniProtKB-EC"/>
</dbReference>
<dbReference type="Gene3D" id="3.90.190.20">
    <property type="entry name" value="Mur ligase, C-terminal domain"/>
    <property type="match status" value="1"/>
</dbReference>
<keyword evidence="10" id="KW-1185">Reference proteome</keyword>
<dbReference type="EC" id="6.3.2.9" evidence="7"/>
<sequence>MKKKWANLPPKNMIVQMNEFIKNLKTPIAIVGMGKSGEATRRLLLQLGFASDSILTFDVKLETADFKDPDSLMTEARPQTLVVSPGVPLSAGWITKAREQGTKITSEISLASSCLTSEKLMGVTGSVGKSTTVSLLGAGLESFSKSGFIGGNLGFPFADYTADVLEGKRPRADWVVLELSSYQLENCENLKLDYSAITYFTSNHLERYDNLEHYYRTKWNILSLTKNSMFLNSEGGDLIEYFKKNGDGEQIKVISKNDPDLASYQLEKAQLIGQHNQDNLALASALAIAAGWPQQAIEGMKSFKGLAHRLENLGYINGIRFINDSKATAMDSVLIATTAAFDTLENGGKLYLLLGGRDKNLPWQDLIPLNKLQGVEFIFFGECREIAQKKSALPGPSFAHLSEALEDTFKKAKKTDTVLLSPGGTSLDEFKSFEDRGNFFKKKIEEFSKTI</sequence>
<keyword evidence="7" id="KW-0132">Cell division</keyword>
<dbReference type="PANTHER" id="PTHR43692:SF1">
    <property type="entry name" value="UDP-N-ACETYLMURAMOYLALANINE--D-GLUTAMATE LIGASE"/>
    <property type="match status" value="1"/>
</dbReference>
<comment type="similarity">
    <text evidence="7">Belongs to the MurCDEF family.</text>
</comment>
<comment type="catalytic activity">
    <reaction evidence="7">
        <text>UDP-N-acetyl-alpha-D-muramoyl-L-alanine + D-glutamate + ATP = UDP-N-acetyl-alpha-D-muramoyl-L-alanyl-D-glutamate + ADP + phosphate + H(+)</text>
        <dbReference type="Rhea" id="RHEA:16429"/>
        <dbReference type="ChEBI" id="CHEBI:15378"/>
        <dbReference type="ChEBI" id="CHEBI:29986"/>
        <dbReference type="ChEBI" id="CHEBI:30616"/>
        <dbReference type="ChEBI" id="CHEBI:43474"/>
        <dbReference type="ChEBI" id="CHEBI:83898"/>
        <dbReference type="ChEBI" id="CHEBI:83900"/>
        <dbReference type="ChEBI" id="CHEBI:456216"/>
        <dbReference type="EC" id="6.3.2.9"/>
    </reaction>
</comment>
<keyword evidence="7" id="KW-0961">Cell wall biogenesis/degradation</keyword>
<protein>
    <recommendedName>
        <fullName evidence="7">UDP-N-acetylmuramoylalanine--D-glutamate ligase</fullName>
        <ecNumber evidence="7">6.3.2.9</ecNumber>
    </recommendedName>
    <alternativeName>
        <fullName evidence="7">D-glutamic acid-adding enzyme</fullName>
    </alternativeName>
    <alternativeName>
        <fullName evidence="7">UDP-N-acetylmuramoyl-L-alanyl-D-glutamate synthetase</fullName>
    </alternativeName>
</protein>
<name>A0ABY4C644_9BACT</name>
<accession>A0ABY4C644</accession>
<dbReference type="SUPFAM" id="SSF53244">
    <property type="entry name" value="MurD-like peptide ligases, peptide-binding domain"/>
    <property type="match status" value="1"/>
</dbReference>
<evidence type="ECO:0000256" key="1">
    <source>
        <dbReference type="ARBA" id="ARBA00004496"/>
    </source>
</evidence>
<keyword evidence="6 7" id="KW-0067">ATP-binding</keyword>
<dbReference type="SUPFAM" id="SSF53623">
    <property type="entry name" value="MurD-like peptide ligases, catalytic domain"/>
    <property type="match status" value="1"/>
</dbReference>
<dbReference type="Gene3D" id="3.40.1190.10">
    <property type="entry name" value="Mur-like, catalytic domain"/>
    <property type="match status" value="1"/>
</dbReference>
<dbReference type="InterPro" id="IPR036615">
    <property type="entry name" value="Mur_ligase_C_dom_sf"/>
</dbReference>
<dbReference type="EMBL" id="CP093442">
    <property type="protein sequence ID" value="UOF00348.1"/>
    <property type="molecule type" value="Genomic_DNA"/>
</dbReference>
<comment type="pathway">
    <text evidence="2 7">Cell wall biogenesis; peptidoglycan biosynthesis.</text>
</comment>
<dbReference type="NCBIfam" id="TIGR01087">
    <property type="entry name" value="murD"/>
    <property type="match status" value="1"/>
</dbReference>
<evidence type="ECO:0000256" key="3">
    <source>
        <dbReference type="ARBA" id="ARBA00022490"/>
    </source>
</evidence>
<proteinExistence type="inferred from homology"/>
<evidence type="ECO:0000256" key="4">
    <source>
        <dbReference type="ARBA" id="ARBA00022598"/>
    </source>
</evidence>
<reference evidence="9" key="1">
    <citation type="submission" date="2022-03" db="EMBL/GenBank/DDBJ databases">
        <title>Genome Identification and Characterization of new species Bdellovibrio reynosense LBG001 sp. nov. from a Mexico soil sample.</title>
        <authorList>
            <person name="Camilli A."/>
            <person name="Ajao Y."/>
            <person name="Guo X."/>
        </authorList>
    </citation>
    <scope>NUCLEOTIDE SEQUENCE</scope>
    <source>
        <strain evidence="9">LBG001</strain>
    </source>
</reference>
<evidence type="ECO:0000313" key="10">
    <source>
        <dbReference type="Proteomes" id="UP000830116"/>
    </source>
</evidence>
<dbReference type="RefSeq" id="WP_243536208.1">
    <property type="nucleotide sequence ID" value="NZ_CP093442.1"/>
</dbReference>
<organism evidence="9 10">
    <name type="scientific">Bdellovibrio reynosensis</name>
    <dbReference type="NCBI Taxonomy" id="2835041"/>
    <lineage>
        <taxon>Bacteria</taxon>
        <taxon>Pseudomonadati</taxon>
        <taxon>Bdellovibrionota</taxon>
        <taxon>Bdellovibrionia</taxon>
        <taxon>Bdellovibrionales</taxon>
        <taxon>Pseudobdellovibrionaceae</taxon>
        <taxon>Bdellovibrio</taxon>
    </lineage>
</organism>
<comment type="subcellular location">
    <subcellularLocation>
        <location evidence="1 7">Cytoplasm</location>
    </subcellularLocation>
</comment>
<evidence type="ECO:0000313" key="9">
    <source>
        <dbReference type="EMBL" id="UOF00348.1"/>
    </source>
</evidence>
<feature type="binding site" evidence="7">
    <location>
        <begin position="125"/>
        <end position="131"/>
    </location>
    <ligand>
        <name>ATP</name>
        <dbReference type="ChEBI" id="CHEBI:30616"/>
    </ligand>
</feature>
<dbReference type="PANTHER" id="PTHR43692">
    <property type="entry name" value="UDP-N-ACETYLMURAMOYLALANINE--D-GLUTAMATE LIGASE"/>
    <property type="match status" value="1"/>
</dbReference>
<keyword evidence="7" id="KW-0133">Cell shape</keyword>
<evidence type="ECO:0000256" key="7">
    <source>
        <dbReference type="HAMAP-Rule" id="MF_00639"/>
    </source>
</evidence>
<evidence type="ECO:0000256" key="6">
    <source>
        <dbReference type="ARBA" id="ARBA00022840"/>
    </source>
</evidence>
<evidence type="ECO:0000256" key="5">
    <source>
        <dbReference type="ARBA" id="ARBA00022741"/>
    </source>
</evidence>
<keyword evidence="5 7" id="KW-0547">Nucleotide-binding</keyword>
<keyword evidence="7" id="KW-0573">Peptidoglycan synthesis</keyword>
<feature type="domain" description="Mur ligase central" evidence="8">
    <location>
        <begin position="123"/>
        <end position="262"/>
    </location>
</feature>
<dbReference type="InterPro" id="IPR036565">
    <property type="entry name" value="Mur-like_cat_sf"/>
</dbReference>
<keyword evidence="4 7" id="KW-0436">Ligase</keyword>
<keyword evidence="3 7" id="KW-0963">Cytoplasm</keyword>
<dbReference type="InterPro" id="IPR013221">
    <property type="entry name" value="Mur_ligase_cen"/>
</dbReference>
<comment type="function">
    <text evidence="7">Cell wall formation. Catalyzes the addition of glutamate to the nucleotide precursor UDP-N-acetylmuramoyl-L-alanine (UMA).</text>
</comment>